<accession>A0AA39V659</accession>
<gene>
    <name evidence="2" type="ORF">JMJ35_003963</name>
</gene>
<feature type="compositionally biased region" description="Low complexity" evidence="1">
    <location>
        <begin position="81"/>
        <end position="94"/>
    </location>
</feature>
<evidence type="ECO:0000313" key="3">
    <source>
        <dbReference type="Proteomes" id="UP001166286"/>
    </source>
</evidence>
<proteinExistence type="predicted"/>
<keyword evidence="3" id="KW-1185">Reference proteome</keyword>
<feature type="compositionally biased region" description="Low complexity" evidence="1">
    <location>
        <begin position="40"/>
        <end position="51"/>
    </location>
</feature>
<reference evidence="2" key="1">
    <citation type="submission" date="2023-03" db="EMBL/GenBank/DDBJ databases">
        <title>Complete genome of Cladonia borealis.</title>
        <authorList>
            <person name="Park H."/>
        </authorList>
    </citation>
    <scope>NUCLEOTIDE SEQUENCE</scope>
    <source>
        <strain evidence="2">ANT050790</strain>
    </source>
</reference>
<protein>
    <submittedName>
        <fullName evidence="2">Uncharacterized protein</fullName>
    </submittedName>
</protein>
<feature type="compositionally biased region" description="Low complexity" evidence="1">
    <location>
        <begin position="59"/>
        <end position="68"/>
    </location>
</feature>
<dbReference type="Proteomes" id="UP001166286">
    <property type="component" value="Unassembled WGS sequence"/>
</dbReference>
<evidence type="ECO:0000256" key="1">
    <source>
        <dbReference type="SAM" id="MobiDB-lite"/>
    </source>
</evidence>
<evidence type="ECO:0000313" key="2">
    <source>
        <dbReference type="EMBL" id="KAK0513599.1"/>
    </source>
</evidence>
<comment type="caution">
    <text evidence="2">The sequence shown here is derived from an EMBL/GenBank/DDBJ whole genome shotgun (WGS) entry which is preliminary data.</text>
</comment>
<dbReference type="AlphaFoldDB" id="A0AA39V659"/>
<sequence>MSKMTLSSLLIICIIYPPYISTALLPFRLTTGLDPSNPLNPINPRPIHINPAPDPNPPSNSEAAAAASTIQPSVPSNIPPADAASSHANTTASSPPDITLNNTVLENPALLEEVAESTLLDEDKAVLANDTSFDADYTTECWSAQQIYGIPDPQDCTEALRLLFREGAALTPMMWSEPRSWSVRSCAVLLVPDRPSAEDVFFRLDIVYAVTSIQQQCVNEEHGFRGGHRGIGPLNVFHVSVEALD</sequence>
<organism evidence="2 3">
    <name type="scientific">Cladonia borealis</name>
    <dbReference type="NCBI Taxonomy" id="184061"/>
    <lineage>
        <taxon>Eukaryota</taxon>
        <taxon>Fungi</taxon>
        <taxon>Dikarya</taxon>
        <taxon>Ascomycota</taxon>
        <taxon>Pezizomycotina</taxon>
        <taxon>Lecanoromycetes</taxon>
        <taxon>OSLEUM clade</taxon>
        <taxon>Lecanoromycetidae</taxon>
        <taxon>Lecanorales</taxon>
        <taxon>Lecanorineae</taxon>
        <taxon>Cladoniaceae</taxon>
        <taxon>Cladonia</taxon>
    </lineage>
</organism>
<feature type="region of interest" description="Disordered" evidence="1">
    <location>
        <begin position="40"/>
        <end position="101"/>
    </location>
</feature>
<name>A0AA39V659_9LECA</name>
<dbReference type="EMBL" id="JAFEKC020000007">
    <property type="protein sequence ID" value="KAK0513599.1"/>
    <property type="molecule type" value="Genomic_DNA"/>
</dbReference>